<name>A0A382N8J5_9ZZZZ</name>
<dbReference type="AlphaFoldDB" id="A0A382N8J5"/>
<sequence length="145" mass="15543">MKLSSLTPVPGSIKNRKRVGRGHGSGLGKSAGRGDKGAGQRSGFKRRPWFEGGQMSLARRLPKRGFTNLFKKEFQVVNLDDIDALGLDTINPQVLAKHGLVRSALKPVKILGDGELKSKLSVTATTFSNSAKEKIEKAGGTATEE</sequence>
<dbReference type="PANTHER" id="PTHR12934:SF11">
    <property type="entry name" value="LARGE RIBOSOMAL SUBUNIT PROTEIN UL15M"/>
    <property type="match status" value="1"/>
</dbReference>
<reference evidence="6" key="1">
    <citation type="submission" date="2018-05" db="EMBL/GenBank/DDBJ databases">
        <authorList>
            <person name="Lanie J.A."/>
            <person name="Ng W.-L."/>
            <person name="Kazmierczak K.M."/>
            <person name="Andrzejewski T.M."/>
            <person name="Davidsen T.M."/>
            <person name="Wayne K.J."/>
            <person name="Tettelin H."/>
            <person name="Glass J.I."/>
            <person name="Rusch D."/>
            <person name="Podicherti R."/>
            <person name="Tsui H.-C.T."/>
            <person name="Winkler M.E."/>
        </authorList>
    </citation>
    <scope>NUCLEOTIDE SEQUENCE</scope>
</reference>
<evidence type="ECO:0000313" key="6">
    <source>
        <dbReference type="EMBL" id="SVC57386.1"/>
    </source>
</evidence>
<gene>
    <name evidence="6" type="ORF">METZ01_LOCUS310240</name>
</gene>
<dbReference type="GO" id="GO:0003735">
    <property type="term" value="F:structural constituent of ribosome"/>
    <property type="evidence" value="ECO:0007669"/>
    <property type="project" value="InterPro"/>
</dbReference>
<dbReference type="GO" id="GO:0006412">
    <property type="term" value="P:translation"/>
    <property type="evidence" value="ECO:0007669"/>
    <property type="project" value="InterPro"/>
</dbReference>
<feature type="region of interest" description="Disordered" evidence="4">
    <location>
        <begin position="1"/>
        <end position="49"/>
    </location>
</feature>
<protein>
    <recommendedName>
        <fullName evidence="5">Large ribosomal subunit protein uL15/eL18 domain-containing protein</fullName>
    </recommendedName>
</protein>
<feature type="domain" description="Large ribosomal subunit protein uL15/eL18" evidence="5">
    <location>
        <begin position="76"/>
        <end position="143"/>
    </location>
</feature>
<dbReference type="NCBIfam" id="TIGR01071">
    <property type="entry name" value="rplO_bact"/>
    <property type="match status" value="1"/>
</dbReference>
<dbReference type="SUPFAM" id="SSF52080">
    <property type="entry name" value="Ribosomal proteins L15p and L18e"/>
    <property type="match status" value="1"/>
</dbReference>
<dbReference type="InterPro" id="IPR001196">
    <property type="entry name" value="Ribosomal_uL15_CS"/>
</dbReference>
<dbReference type="GO" id="GO:0022625">
    <property type="term" value="C:cytosolic large ribosomal subunit"/>
    <property type="evidence" value="ECO:0007669"/>
    <property type="project" value="TreeGrafter"/>
</dbReference>
<evidence type="ECO:0000256" key="4">
    <source>
        <dbReference type="SAM" id="MobiDB-lite"/>
    </source>
</evidence>
<dbReference type="HAMAP" id="MF_01341">
    <property type="entry name" value="Ribosomal_uL15"/>
    <property type="match status" value="1"/>
</dbReference>
<dbReference type="InterPro" id="IPR005749">
    <property type="entry name" value="Ribosomal_uL15_bac-type"/>
</dbReference>
<comment type="similarity">
    <text evidence="1">Belongs to the universal ribosomal protein uL15 family.</text>
</comment>
<dbReference type="Pfam" id="PF00828">
    <property type="entry name" value="Ribosomal_L27A"/>
    <property type="match status" value="1"/>
</dbReference>
<dbReference type="PANTHER" id="PTHR12934">
    <property type="entry name" value="50S RIBOSOMAL PROTEIN L15"/>
    <property type="match status" value="1"/>
</dbReference>
<keyword evidence="3" id="KW-0687">Ribonucleoprotein</keyword>
<proteinExistence type="inferred from homology"/>
<dbReference type="Gene3D" id="3.100.10.10">
    <property type="match status" value="1"/>
</dbReference>
<dbReference type="InterPro" id="IPR036227">
    <property type="entry name" value="Ribosomal_uL15/eL18_sf"/>
</dbReference>
<keyword evidence="2" id="KW-0689">Ribosomal protein</keyword>
<organism evidence="6">
    <name type="scientific">marine metagenome</name>
    <dbReference type="NCBI Taxonomy" id="408172"/>
    <lineage>
        <taxon>unclassified sequences</taxon>
        <taxon>metagenomes</taxon>
        <taxon>ecological metagenomes</taxon>
    </lineage>
</organism>
<dbReference type="PROSITE" id="PS00475">
    <property type="entry name" value="RIBOSOMAL_L15"/>
    <property type="match status" value="1"/>
</dbReference>
<feature type="compositionally biased region" description="Gly residues" evidence="4">
    <location>
        <begin position="22"/>
        <end position="31"/>
    </location>
</feature>
<dbReference type="InterPro" id="IPR030878">
    <property type="entry name" value="Ribosomal_uL15"/>
</dbReference>
<evidence type="ECO:0000256" key="2">
    <source>
        <dbReference type="ARBA" id="ARBA00022980"/>
    </source>
</evidence>
<evidence type="ECO:0000256" key="1">
    <source>
        <dbReference type="ARBA" id="ARBA00007320"/>
    </source>
</evidence>
<dbReference type="InterPro" id="IPR021131">
    <property type="entry name" value="Ribosomal_uL15/eL18"/>
</dbReference>
<evidence type="ECO:0000256" key="3">
    <source>
        <dbReference type="ARBA" id="ARBA00023274"/>
    </source>
</evidence>
<accession>A0A382N8J5</accession>
<evidence type="ECO:0000259" key="5">
    <source>
        <dbReference type="Pfam" id="PF00828"/>
    </source>
</evidence>
<dbReference type="EMBL" id="UINC01098676">
    <property type="protein sequence ID" value="SVC57386.1"/>
    <property type="molecule type" value="Genomic_DNA"/>
</dbReference>